<evidence type="ECO:0000256" key="10">
    <source>
        <dbReference type="ARBA" id="ARBA00033771"/>
    </source>
</evidence>
<dbReference type="InterPro" id="IPR048327">
    <property type="entry name" value="Dyp_perox_N"/>
</dbReference>
<gene>
    <name evidence="16" type="primary">efeB</name>
    <name evidence="16" type="ORF">GRQ65_01030</name>
</gene>
<evidence type="ECO:0000256" key="7">
    <source>
        <dbReference type="ARBA" id="ARBA00023004"/>
    </source>
</evidence>
<dbReference type="Pfam" id="PF20628">
    <property type="entry name" value="Dyp_perox_C"/>
    <property type="match status" value="1"/>
</dbReference>
<dbReference type="PANTHER" id="PTHR30521:SF4">
    <property type="entry name" value="DEFERROCHELATASE"/>
    <property type="match status" value="1"/>
</dbReference>
<comment type="similarity">
    <text evidence="9 13">Belongs to the DyP-type peroxidase family.</text>
</comment>
<evidence type="ECO:0000256" key="6">
    <source>
        <dbReference type="ARBA" id="ARBA00023002"/>
    </source>
</evidence>
<protein>
    <recommendedName>
        <fullName evidence="10 13">Deferrochelatase</fullName>
        <ecNumber evidence="13">1.11.1.-</ecNumber>
    </recommendedName>
    <alternativeName>
        <fullName evidence="11 13">Peroxidase EfeB</fullName>
    </alternativeName>
</protein>
<keyword evidence="3 13" id="KW-0349">Heme</keyword>
<evidence type="ECO:0000313" key="16">
    <source>
        <dbReference type="EMBL" id="MXG88129.1"/>
    </source>
</evidence>
<dbReference type="Pfam" id="PF04261">
    <property type="entry name" value="Dyp_perox_N"/>
    <property type="match status" value="1"/>
</dbReference>
<evidence type="ECO:0000256" key="9">
    <source>
        <dbReference type="ARBA" id="ARBA00025737"/>
    </source>
</evidence>
<organism evidence="16 17">
    <name type="scientific">Nocardioides flavescens</name>
    <dbReference type="NCBI Taxonomy" id="2691959"/>
    <lineage>
        <taxon>Bacteria</taxon>
        <taxon>Bacillati</taxon>
        <taxon>Actinomycetota</taxon>
        <taxon>Actinomycetes</taxon>
        <taxon>Propionibacteriales</taxon>
        <taxon>Nocardioidaceae</taxon>
        <taxon>Nocardioides</taxon>
    </lineage>
</organism>
<accession>A0A6L7EVW5</accession>
<dbReference type="GO" id="GO:0033212">
    <property type="term" value="P:iron import into cell"/>
    <property type="evidence" value="ECO:0007669"/>
    <property type="project" value="InterPro"/>
</dbReference>
<keyword evidence="5 13" id="KW-0732">Signal</keyword>
<feature type="chain" id="PRO_5027136968" description="Deferrochelatase" evidence="13">
    <location>
        <begin position="26"/>
        <end position="426"/>
    </location>
</feature>
<evidence type="ECO:0000256" key="5">
    <source>
        <dbReference type="ARBA" id="ARBA00022729"/>
    </source>
</evidence>
<dbReference type="GO" id="GO:0004325">
    <property type="term" value="F:ferrochelatase activity"/>
    <property type="evidence" value="ECO:0007669"/>
    <property type="project" value="UniProtKB-EC"/>
</dbReference>
<evidence type="ECO:0000256" key="2">
    <source>
        <dbReference type="ARBA" id="ARBA00022559"/>
    </source>
</evidence>
<comment type="cofactor">
    <cofactor evidence="13">
        <name>heme b</name>
        <dbReference type="ChEBI" id="CHEBI:60344"/>
    </cofactor>
    <text evidence="13">Binds 1 heme b (iron(II)-protoporphyrin IX) group non-covalently per subunit.</text>
</comment>
<evidence type="ECO:0000259" key="14">
    <source>
        <dbReference type="Pfam" id="PF04261"/>
    </source>
</evidence>
<keyword evidence="8" id="KW-0456">Lyase</keyword>
<dbReference type="Proteomes" id="UP000473325">
    <property type="component" value="Unassembled WGS sequence"/>
</dbReference>
<dbReference type="GO" id="GO:0004601">
    <property type="term" value="F:peroxidase activity"/>
    <property type="evidence" value="ECO:0007669"/>
    <property type="project" value="UniProtKB-KW"/>
</dbReference>
<dbReference type="GO" id="GO:0046872">
    <property type="term" value="F:metal ion binding"/>
    <property type="evidence" value="ECO:0007669"/>
    <property type="project" value="UniProtKB-KW"/>
</dbReference>
<reference evidence="16 17" key="1">
    <citation type="submission" date="2019-12" db="EMBL/GenBank/DDBJ databases">
        <authorList>
            <person name="Kun Z."/>
        </authorList>
    </citation>
    <scope>NUCLEOTIDE SEQUENCE [LARGE SCALE GENOMIC DNA]</scope>
    <source>
        <strain evidence="16 17">YIM 123512</strain>
    </source>
</reference>
<dbReference type="InterPro" id="IPR048328">
    <property type="entry name" value="Dyp_perox_C"/>
</dbReference>
<comment type="subcellular location">
    <subcellularLocation>
        <location evidence="1">Cell envelope</location>
    </subcellularLocation>
</comment>
<dbReference type="EC" id="1.11.1.-" evidence="13"/>
<dbReference type="PROSITE" id="PS51404">
    <property type="entry name" value="DYP_PEROXIDASE"/>
    <property type="match status" value="1"/>
</dbReference>
<dbReference type="InterPro" id="IPR006313">
    <property type="entry name" value="EfeB/EfeN"/>
</dbReference>
<feature type="signal peptide" evidence="13">
    <location>
        <begin position="1"/>
        <end position="25"/>
    </location>
</feature>
<evidence type="ECO:0000256" key="8">
    <source>
        <dbReference type="ARBA" id="ARBA00023239"/>
    </source>
</evidence>
<dbReference type="PROSITE" id="PS51318">
    <property type="entry name" value="TAT"/>
    <property type="match status" value="1"/>
</dbReference>
<evidence type="ECO:0000256" key="12">
    <source>
        <dbReference type="ARBA" id="ARBA00048856"/>
    </source>
</evidence>
<dbReference type="GO" id="GO:0030313">
    <property type="term" value="C:cell envelope"/>
    <property type="evidence" value="ECO:0007669"/>
    <property type="project" value="UniProtKB-SubCell"/>
</dbReference>
<dbReference type="InterPro" id="IPR011008">
    <property type="entry name" value="Dimeric_a/b-barrel"/>
</dbReference>
<dbReference type="PANTHER" id="PTHR30521">
    <property type="entry name" value="DEFERROCHELATASE/PEROXIDASE"/>
    <property type="match status" value="1"/>
</dbReference>
<dbReference type="GO" id="GO:0005829">
    <property type="term" value="C:cytosol"/>
    <property type="evidence" value="ECO:0007669"/>
    <property type="project" value="TreeGrafter"/>
</dbReference>
<dbReference type="InterPro" id="IPR006314">
    <property type="entry name" value="Dyp_peroxidase"/>
</dbReference>
<keyword evidence="7 13" id="KW-0408">Iron</keyword>
<sequence length="426" mass="44726">MTSRFSRRSLLGGGAAAAGAIGAFAVGRATDSGAPAGAAARTSGERAASYAFRGTHQAGIVTPAQDRLHFAAFDVTTDDRAALVELLQQWTDAAERMTRGEPAGPSGAVEGPVDLPPDDTGEAYGLPASGLTITFGFGPSLFRTDDGVDRFGLADRQPAALRTLPHFPADVLDPARSYGDLCVQACADDPQVAVHAIRNLARIGFGTVSVRWSQLGFGRTSSTSVDQTTPRNLFGFKDGTMNLKAEEPEEVDAHVWVAAEDDPAAGWLAGGSYLVARRFAMGIEVWDRQPLGDQEAFVGRTKDSGAPLSGGDEFTAPDFDMPGSGGTTIIAEDAHVRLVHPDFNGGVKMLRRGYNFVDGSNALGGLDAGLFFLAFVRDPDTHFIPIQTKMAAGDALMEYLKVNGSALFAVPPGIGEGEYVGQALFA</sequence>
<evidence type="ECO:0000256" key="1">
    <source>
        <dbReference type="ARBA" id="ARBA00004196"/>
    </source>
</evidence>
<evidence type="ECO:0000256" key="4">
    <source>
        <dbReference type="ARBA" id="ARBA00022723"/>
    </source>
</evidence>
<comment type="caution">
    <text evidence="16">The sequence shown here is derived from an EMBL/GenBank/DDBJ whole genome shotgun (WGS) entry which is preliminary data.</text>
</comment>
<keyword evidence="2 13" id="KW-0575">Peroxidase</keyword>
<feature type="domain" description="Dyp-type peroxidase N-terminal" evidence="14">
    <location>
        <begin position="57"/>
        <end position="217"/>
    </location>
</feature>
<dbReference type="NCBIfam" id="TIGR01413">
    <property type="entry name" value="Dyp_perox_fam"/>
    <property type="match status" value="1"/>
</dbReference>
<evidence type="ECO:0000256" key="3">
    <source>
        <dbReference type="ARBA" id="ARBA00022617"/>
    </source>
</evidence>
<dbReference type="RefSeq" id="WP_160874264.1">
    <property type="nucleotide sequence ID" value="NZ_WUEK01000001.1"/>
</dbReference>
<dbReference type="NCBIfam" id="TIGR01412">
    <property type="entry name" value="tat_substr_1"/>
    <property type="match status" value="1"/>
</dbReference>
<keyword evidence="6 13" id="KW-0560">Oxidoreductase</keyword>
<evidence type="ECO:0000313" key="17">
    <source>
        <dbReference type="Proteomes" id="UP000473325"/>
    </source>
</evidence>
<comment type="function">
    <text evidence="13">Involved in the recovery of exogenous heme iron. Extracts iron from heme while preserving the protoporphyrin ring intact.</text>
</comment>
<dbReference type="AlphaFoldDB" id="A0A6L7EVW5"/>
<dbReference type="SUPFAM" id="SSF54909">
    <property type="entry name" value="Dimeric alpha+beta barrel"/>
    <property type="match status" value="1"/>
</dbReference>
<dbReference type="EMBL" id="WUEK01000001">
    <property type="protein sequence ID" value="MXG88129.1"/>
    <property type="molecule type" value="Genomic_DNA"/>
</dbReference>
<name>A0A6L7EVW5_9ACTN</name>
<proteinExistence type="inferred from homology"/>
<dbReference type="GO" id="GO:0020037">
    <property type="term" value="F:heme binding"/>
    <property type="evidence" value="ECO:0007669"/>
    <property type="project" value="InterPro"/>
</dbReference>
<evidence type="ECO:0000259" key="15">
    <source>
        <dbReference type="Pfam" id="PF20628"/>
    </source>
</evidence>
<evidence type="ECO:0000256" key="13">
    <source>
        <dbReference type="RuleBase" id="RU365017"/>
    </source>
</evidence>
<dbReference type="InterPro" id="IPR006311">
    <property type="entry name" value="TAT_signal"/>
</dbReference>
<keyword evidence="4 13" id="KW-0479">Metal-binding</keyword>
<feature type="domain" description="Dyp-type peroxidase C-terminal" evidence="15">
    <location>
        <begin position="229"/>
        <end position="413"/>
    </location>
</feature>
<keyword evidence="17" id="KW-1185">Reference proteome</keyword>
<evidence type="ECO:0000256" key="11">
    <source>
        <dbReference type="ARBA" id="ARBA00033775"/>
    </source>
</evidence>
<comment type="catalytic activity">
    <reaction evidence="12">
        <text>heme b + 2 H(+) = protoporphyrin IX + Fe(2+)</text>
        <dbReference type="Rhea" id="RHEA:22584"/>
        <dbReference type="ChEBI" id="CHEBI:15378"/>
        <dbReference type="ChEBI" id="CHEBI:29033"/>
        <dbReference type="ChEBI" id="CHEBI:57306"/>
        <dbReference type="ChEBI" id="CHEBI:60344"/>
        <dbReference type="EC" id="4.98.1.1"/>
    </reaction>
    <physiologicalReaction direction="left-to-right" evidence="12">
        <dbReference type="Rhea" id="RHEA:22585"/>
    </physiologicalReaction>
</comment>